<name>A0A9K3KQ65_9STRA</name>
<sequence length="341" mass="38801">MTDSLSKKLQEEFPDSPEAECIRFAQAAERAFEFSRKRNKEQLIQQSALQNLEHYHDWRSCYGIDFDKVPLVEDDAVVWKWAVEKAIGAARAKEESQRQLVEAQTAKSADEEPALVDYDSFIDDAVKKEEQGKDNEDEAVNSSEAVEKDETETTNVHKPINSLPQIIFKRVDPKTGDLVRDKEGNVMFHVLAARIDRFAASNETWALAISLYLEIHFDRRSKDLFALFIDARAGEGWANPQFLMVVSLTRAIVHSVATIHPGRWQSIVIFPLPRAVLGIWKTIKGYFHPEIASVMKLVSGPARLGSRLPKGFLLPFVDDETLDFLEQCRVELYDTHVDEIL</sequence>
<dbReference type="AlphaFoldDB" id="A0A9K3KQ65"/>
<reference evidence="3" key="2">
    <citation type="submission" date="2021-04" db="EMBL/GenBank/DDBJ databases">
        <authorList>
            <person name="Podell S."/>
        </authorList>
    </citation>
    <scope>NUCLEOTIDE SEQUENCE</scope>
    <source>
        <strain evidence="3">Hildebrandi</strain>
    </source>
</reference>
<dbReference type="OrthoDB" id="43460at2759"/>
<dbReference type="Proteomes" id="UP000693970">
    <property type="component" value="Unassembled WGS sequence"/>
</dbReference>
<dbReference type="EMBL" id="JAGRRH010000020">
    <property type="protein sequence ID" value="KAG7347481.1"/>
    <property type="molecule type" value="Genomic_DNA"/>
</dbReference>
<organism evidence="3 4">
    <name type="scientific">Nitzschia inconspicua</name>
    <dbReference type="NCBI Taxonomy" id="303405"/>
    <lineage>
        <taxon>Eukaryota</taxon>
        <taxon>Sar</taxon>
        <taxon>Stramenopiles</taxon>
        <taxon>Ochrophyta</taxon>
        <taxon>Bacillariophyta</taxon>
        <taxon>Bacillariophyceae</taxon>
        <taxon>Bacillariophycidae</taxon>
        <taxon>Bacillariales</taxon>
        <taxon>Bacillariaceae</taxon>
        <taxon>Nitzschia</taxon>
    </lineage>
</organism>
<evidence type="ECO:0000313" key="4">
    <source>
        <dbReference type="Proteomes" id="UP000693970"/>
    </source>
</evidence>
<evidence type="ECO:0000256" key="1">
    <source>
        <dbReference type="SAM" id="MobiDB-lite"/>
    </source>
</evidence>
<gene>
    <name evidence="3" type="ORF">IV203_016186</name>
</gene>
<reference evidence="3" key="1">
    <citation type="journal article" date="2021" name="Sci. Rep.">
        <title>Diploid genomic architecture of Nitzschia inconspicua, an elite biomass production diatom.</title>
        <authorList>
            <person name="Oliver A."/>
            <person name="Podell S."/>
            <person name="Pinowska A."/>
            <person name="Traller J.C."/>
            <person name="Smith S.R."/>
            <person name="McClure R."/>
            <person name="Beliaev A."/>
            <person name="Bohutskyi P."/>
            <person name="Hill E.A."/>
            <person name="Rabines A."/>
            <person name="Zheng H."/>
            <person name="Allen L.Z."/>
            <person name="Kuo A."/>
            <person name="Grigoriev I.V."/>
            <person name="Allen A.E."/>
            <person name="Hazlebeck D."/>
            <person name="Allen E.E."/>
        </authorList>
    </citation>
    <scope>NUCLEOTIDE SEQUENCE</scope>
    <source>
        <strain evidence="3">Hildebrandi</strain>
    </source>
</reference>
<proteinExistence type="predicted"/>
<feature type="region of interest" description="Disordered" evidence="1">
    <location>
        <begin position="129"/>
        <end position="155"/>
    </location>
</feature>
<feature type="domain" description="CRAL-TRIO" evidence="2">
    <location>
        <begin position="180"/>
        <end position="300"/>
    </location>
</feature>
<dbReference type="Pfam" id="PF00650">
    <property type="entry name" value="CRAL_TRIO"/>
    <property type="match status" value="1"/>
</dbReference>
<dbReference type="InterPro" id="IPR001251">
    <property type="entry name" value="CRAL-TRIO_dom"/>
</dbReference>
<evidence type="ECO:0000259" key="2">
    <source>
        <dbReference type="Pfam" id="PF00650"/>
    </source>
</evidence>
<protein>
    <recommendedName>
        <fullName evidence="2">CRAL-TRIO domain-containing protein</fullName>
    </recommendedName>
</protein>
<evidence type="ECO:0000313" key="3">
    <source>
        <dbReference type="EMBL" id="KAG7347481.1"/>
    </source>
</evidence>
<accession>A0A9K3KQ65</accession>
<keyword evidence="4" id="KW-1185">Reference proteome</keyword>
<comment type="caution">
    <text evidence="3">The sequence shown here is derived from an EMBL/GenBank/DDBJ whole genome shotgun (WGS) entry which is preliminary data.</text>
</comment>